<gene>
    <name evidence="4" type="ORF">QYM36_002021</name>
</gene>
<proteinExistence type="predicted"/>
<feature type="compositionally biased region" description="Polar residues" evidence="1">
    <location>
        <begin position="61"/>
        <end position="70"/>
    </location>
</feature>
<comment type="caution">
    <text evidence="4">The sequence shown here is derived from an EMBL/GenBank/DDBJ whole genome shotgun (WGS) entry which is preliminary data.</text>
</comment>
<keyword evidence="2" id="KW-0732">Signal</keyword>
<feature type="region of interest" description="Disordered" evidence="1">
    <location>
        <begin position="42"/>
        <end position="70"/>
    </location>
</feature>
<evidence type="ECO:0000313" key="4">
    <source>
        <dbReference type="EMBL" id="KAK2723539.1"/>
    </source>
</evidence>
<accession>A0AA88LEJ0</accession>
<evidence type="ECO:0000313" key="5">
    <source>
        <dbReference type="Proteomes" id="UP001187531"/>
    </source>
</evidence>
<name>A0AA88LEJ0_ARTSF</name>
<feature type="signal peptide" evidence="2">
    <location>
        <begin position="1"/>
        <end position="18"/>
    </location>
</feature>
<dbReference type="AlphaFoldDB" id="A0AA88LEJ0"/>
<feature type="compositionally biased region" description="Polar residues" evidence="1">
    <location>
        <begin position="237"/>
        <end position="250"/>
    </location>
</feature>
<feature type="compositionally biased region" description="Polar residues" evidence="1">
    <location>
        <begin position="333"/>
        <end position="343"/>
    </location>
</feature>
<feature type="compositionally biased region" description="Basic and acidic residues" evidence="1">
    <location>
        <begin position="42"/>
        <end position="52"/>
    </location>
</feature>
<feature type="region of interest" description="Disordered" evidence="1">
    <location>
        <begin position="278"/>
        <end position="301"/>
    </location>
</feature>
<feature type="domain" description="DUF4789" evidence="3">
    <location>
        <begin position="176"/>
        <end position="245"/>
    </location>
</feature>
<keyword evidence="5" id="KW-1185">Reference proteome</keyword>
<evidence type="ECO:0000256" key="1">
    <source>
        <dbReference type="SAM" id="MobiDB-lite"/>
    </source>
</evidence>
<dbReference type="Pfam" id="PF16033">
    <property type="entry name" value="DUF4789"/>
    <property type="match status" value="2"/>
</dbReference>
<reference evidence="4" key="1">
    <citation type="submission" date="2023-07" db="EMBL/GenBank/DDBJ databases">
        <title>Chromosome-level genome assembly of Artemia franciscana.</title>
        <authorList>
            <person name="Jo E."/>
        </authorList>
    </citation>
    <scope>NUCLEOTIDE SEQUENCE</scope>
    <source>
        <tissue evidence="4">Whole body</tissue>
    </source>
</reference>
<sequence>MTMKFFVIFFLLFINCFSQIVFNDDSNEMMDSNEQQLPKLSRRIERSTEKSRATKKRRRLTPTNEHLTTKASRAYTKEATTINRIVNKRQNCPSSATYFPGLPKCFDYFTQGPCLNGKWVVLNETTNTGSCKPYPSECNAESSKKPEKCAKALYLLQNTTHPCEEEDGKTFAFLETGVVICVCKTGFLYWEKTDSCYTAYQKEPCNDDHFFVVEDGGKYEETRETINTTERNDENSAKISQNQNPTLNKTRNMDEIDNTYFSNIGSRRVSIEHQVANATLTNDDQEKSRNNTTQSEHIPLRQRNMDEIDNSYFSYLGSRKLKISEQGRENGDFSAQPTNSGNKVKSKEGETIITQIKNSKIRKGAGKEVGHDETTIKNIETVESSNERVKKKTELQDQKQELPKIPIRARNMDEIDNLYFSFIGTRKFPVKGLQNKQMDRNTNQNKINNKDTIAEGGYRGTAQDKINTENVSNETKTILSPTMRPSLRNMDEIDNTYLSYIGTYKQSLSNNTLNVTTDTVYDKDIPSIAMNNDYRNKGTYHALRGVCLPNKCRDGFLLIDLEMLGKSTHSNIQVESMVFFDEQGSDANNLVCDTIGSTRFCKQGYVLEIDPINLTPSCLAADLSERAIFDSVGLLQCPEGYRRSPMGSCIKVRRFLG</sequence>
<dbReference type="InterPro" id="IPR031993">
    <property type="entry name" value="DUF4789"/>
</dbReference>
<feature type="region of interest" description="Disordered" evidence="1">
    <location>
        <begin position="328"/>
        <end position="347"/>
    </location>
</feature>
<feature type="region of interest" description="Disordered" evidence="1">
    <location>
        <begin position="228"/>
        <end position="250"/>
    </location>
</feature>
<organism evidence="4 5">
    <name type="scientific">Artemia franciscana</name>
    <name type="common">Brine shrimp</name>
    <name type="synonym">Artemia sanfranciscana</name>
    <dbReference type="NCBI Taxonomy" id="6661"/>
    <lineage>
        <taxon>Eukaryota</taxon>
        <taxon>Metazoa</taxon>
        <taxon>Ecdysozoa</taxon>
        <taxon>Arthropoda</taxon>
        <taxon>Crustacea</taxon>
        <taxon>Branchiopoda</taxon>
        <taxon>Anostraca</taxon>
        <taxon>Artemiidae</taxon>
        <taxon>Artemia</taxon>
    </lineage>
</organism>
<dbReference type="EMBL" id="JAVRJZ010000004">
    <property type="protein sequence ID" value="KAK2723539.1"/>
    <property type="molecule type" value="Genomic_DNA"/>
</dbReference>
<feature type="chain" id="PRO_5041672579" description="DUF4789 domain-containing protein" evidence="2">
    <location>
        <begin position="19"/>
        <end position="657"/>
    </location>
</feature>
<evidence type="ECO:0000259" key="3">
    <source>
        <dbReference type="Pfam" id="PF16033"/>
    </source>
</evidence>
<evidence type="ECO:0000256" key="2">
    <source>
        <dbReference type="SAM" id="SignalP"/>
    </source>
</evidence>
<dbReference type="Proteomes" id="UP001187531">
    <property type="component" value="Unassembled WGS sequence"/>
</dbReference>
<feature type="domain" description="DUF4789" evidence="3">
    <location>
        <begin position="92"/>
        <end position="147"/>
    </location>
</feature>
<protein>
    <recommendedName>
        <fullName evidence="3">DUF4789 domain-containing protein</fullName>
    </recommendedName>
</protein>